<sequence length="413" mass="46015">MDSDGALEPGLLLRLSYGAYLFIGLLAMLIIQGALSTALAKVPFLSEGCSTLVGNEKCSAEMLTYRVSFALTLFFSLHWLSVSDLTCCIESKTRAQLQESFFTFKTVLLVLFFLLTLVLPNTFFAGYAYVCLFGSAVFLFMNVIFLVDFSYQWSDDWGERADENEKWFYYLLFITFGSFLLGAVVTVATFYFYVPSSDCTVHLTMIVLVLIATVVFTGLSIYIPHGSIVPSGIVFLYTISILYVTLQHSPMTQCVRSFHNNNNNNNNKNFPDLSSSTFEFVVSTLLSPFALLYAVVSSSGNSAALNIGVHVNEDGETVDDDDDRTGHLSKFMFFYFVMILGSMYLAMLASGWHISGLGDGALATSVSIAFWVRLMTVTASIILYLWSLLAPYTCCRGRDYGFEIDEDLFDFDL</sequence>
<comment type="subcellular location">
    <subcellularLocation>
        <location evidence="1">Membrane</location>
        <topology evidence="1">Multi-pass membrane protein</topology>
    </subcellularLocation>
</comment>
<dbReference type="PANTHER" id="PTHR10383:SF9">
    <property type="entry name" value="SERINE INCORPORATOR, ISOFORM F"/>
    <property type="match status" value="1"/>
</dbReference>
<dbReference type="OrthoDB" id="5963193at2759"/>
<feature type="transmembrane region" description="Helical" evidence="6">
    <location>
        <begin position="167"/>
        <end position="194"/>
    </location>
</feature>
<gene>
    <name evidence="7" type="ORF">ADEAN_001033600</name>
</gene>
<feature type="transmembrane region" description="Helical" evidence="6">
    <location>
        <begin position="126"/>
        <end position="147"/>
    </location>
</feature>
<dbReference type="EMBL" id="LR877172">
    <property type="protein sequence ID" value="CAD2222786.1"/>
    <property type="molecule type" value="Genomic_DNA"/>
</dbReference>
<protein>
    <submittedName>
        <fullName evidence="7">Serine incorporator (Serinc), putative</fullName>
    </submittedName>
</protein>
<dbReference type="AlphaFoldDB" id="A0A7G2CSJ6"/>
<feature type="transmembrane region" description="Helical" evidence="6">
    <location>
        <begin position="228"/>
        <end position="246"/>
    </location>
</feature>
<feature type="transmembrane region" description="Helical" evidence="6">
    <location>
        <begin position="366"/>
        <end position="389"/>
    </location>
</feature>
<evidence type="ECO:0000256" key="1">
    <source>
        <dbReference type="ARBA" id="ARBA00004141"/>
    </source>
</evidence>
<organism evidence="7 8">
    <name type="scientific">Angomonas deanei</name>
    <dbReference type="NCBI Taxonomy" id="59799"/>
    <lineage>
        <taxon>Eukaryota</taxon>
        <taxon>Discoba</taxon>
        <taxon>Euglenozoa</taxon>
        <taxon>Kinetoplastea</taxon>
        <taxon>Metakinetoplastina</taxon>
        <taxon>Trypanosomatida</taxon>
        <taxon>Trypanosomatidae</taxon>
        <taxon>Strigomonadinae</taxon>
        <taxon>Angomonas</taxon>
    </lineage>
</organism>
<comment type="similarity">
    <text evidence="2">Belongs to the TDE1 family.</text>
</comment>
<feature type="transmembrane region" description="Helical" evidence="6">
    <location>
        <begin position="20"/>
        <end position="42"/>
    </location>
</feature>
<dbReference type="Pfam" id="PF03348">
    <property type="entry name" value="Serinc"/>
    <property type="match status" value="2"/>
</dbReference>
<evidence type="ECO:0000256" key="5">
    <source>
        <dbReference type="ARBA" id="ARBA00023136"/>
    </source>
</evidence>
<feature type="transmembrane region" description="Helical" evidence="6">
    <location>
        <begin position="63"/>
        <end position="81"/>
    </location>
</feature>
<dbReference type="PANTHER" id="PTHR10383">
    <property type="entry name" value="SERINE INCORPORATOR"/>
    <property type="match status" value="1"/>
</dbReference>
<evidence type="ECO:0000313" key="7">
    <source>
        <dbReference type="EMBL" id="CAD2222786.1"/>
    </source>
</evidence>
<dbReference type="VEuPathDB" id="TriTrypDB:ADEAN_001033600"/>
<evidence type="ECO:0000313" key="8">
    <source>
        <dbReference type="Proteomes" id="UP000515908"/>
    </source>
</evidence>
<evidence type="ECO:0000256" key="2">
    <source>
        <dbReference type="ARBA" id="ARBA00006665"/>
    </source>
</evidence>
<dbReference type="GO" id="GO:0016020">
    <property type="term" value="C:membrane"/>
    <property type="evidence" value="ECO:0007669"/>
    <property type="project" value="UniProtKB-SubCell"/>
</dbReference>
<dbReference type="Proteomes" id="UP000515908">
    <property type="component" value="Chromosome 28"/>
</dbReference>
<evidence type="ECO:0000256" key="4">
    <source>
        <dbReference type="ARBA" id="ARBA00022989"/>
    </source>
</evidence>
<evidence type="ECO:0000256" key="3">
    <source>
        <dbReference type="ARBA" id="ARBA00022692"/>
    </source>
</evidence>
<reference evidence="7 8" key="1">
    <citation type="submission" date="2020-08" db="EMBL/GenBank/DDBJ databases">
        <authorList>
            <person name="Newling K."/>
            <person name="Davey J."/>
            <person name="Forrester S."/>
        </authorList>
    </citation>
    <scope>NUCLEOTIDE SEQUENCE [LARGE SCALE GENOMIC DNA]</scope>
    <source>
        <strain evidence="8">Crithidia deanei Carvalho (ATCC PRA-265)</strain>
    </source>
</reference>
<feature type="transmembrane region" description="Helical" evidence="6">
    <location>
        <begin position="201"/>
        <end position="222"/>
    </location>
</feature>
<keyword evidence="8" id="KW-1185">Reference proteome</keyword>
<feature type="transmembrane region" description="Helical" evidence="6">
    <location>
        <begin position="333"/>
        <end position="354"/>
    </location>
</feature>
<keyword evidence="4 6" id="KW-1133">Transmembrane helix</keyword>
<evidence type="ECO:0000256" key="6">
    <source>
        <dbReference type="SAM" id="Phobius"/>
    </source>
</evidence>
<keyword evidence="5 6" id="KW-0472">Membrane</keyword>
<accession>A0A7G2CSJ6</accession>
<name>A0A7G2CSJ6_9TRYP</name>
<proteinExistence type="inferred from homology"/>
<feature type="transmembrane region" description="Helical" evidence="6">
    <location>
        <begin position="101"/>
        <end position="119"/>
    </location>
</feature>
<keyword evidence="3 6" id="KW-0812">Transmembrane</keyword>
<dbReference type="InterPro" id="IPR005016">
    <property type="entry name" value="TDE1/TMS"/>
</dbReference>